<name>A0A6G4AQD7_9ACTN</name>
<comment type="caution">
    <text evidence="1">The sequence shown here is derived from an EMBL/GenBank/DDBJ whole genome shotgun (WGS) entry which is preliminary data.</text>
</comment>
<evidence type="ECO:0000313" key="1">
    <source>
        <dbReference type="EMBL" id="NEW75460.1"/>
    </source>
</evidence>
<sequence length="127" mass="13840">MASANFRRAATVIRDRARANRAEARARRSAATAARRVRTGPRSLATHIIATGAPLDVVSGAADALRTQARKAGVRGRAARIRRTFNGRARRVVTVYRYTAEQVAQIVANYKPRKAEYKVIRAALAAA</sequence>
<keyword evidence="2" id="KW-1185">Reference proteome</keyword>
<organism evidence="1 2">
    <name type="scientific">Streptomyces rhizosphaericus</name>
    <dbReference type="NCBI Taxonomy" id="114699"/>
    <lineage>
        <taxon>Bacteria</taxon>
        <taxon>Bacillati</taxon>
        <taxon>Actinomycetota</taxon>
        <taxon>Actinomycetes</taxon>
        <taxon>Kitasatosporales</taxon>
        <taxon>Streptomycetaceae</taxon>
        <taxon>Streptomyces</taxon>
        <taxon>Streptomyces violaceusniger group</taxon>
    </lineage>
</organism>
<accession>A0A6G4AQD7</accession>
<dbReference type="RefSeq" id="WP_164433837.1">
    <property type="nucleotide sequence ID" value="NZ_JAAIKT010000060.1"/>
</dbReference>
<evidence type="ECO:0000313" key="2">
    <source>
        <dbReference type="Proteomes" id="UP000476310"/>
    </source>
</evidence>
<dbReference type="Proteomes" id="UP000476310">
    <property type="component" value="Unassembled WGS sequence"/>
</dbReference>
<gene>
    <name evidence="1" type="ORF">G4H13_35195</name>
</gene>
<dbReference type="EMBL" id="JAAIKT010000060">
    <property type="protein sequence ID" value="NEW75460.1"/>
    <property type="molecule type" value="Genomic_DNA"/>
</dbReference>
<dbReference type="AlphaFoldDB" id="A0A6G4AQD7"/>
<protein>
    <submittedName>
        <fullName evidence="1">Uncharacterized protein</fullName>
    </submittedName>
</protein>
<reference evidence="1" key="1">
    <citation type="submission" date="2020-02" db="EMBL/GenBank/DDBJ databases">
        <title>A new Streptomyces sp. for controlling soil-borne diseases.</title>
        <authorList>
            <person name="Li X."/>
            <person name="Tian Y."/>
            <person name="Gao K."/>
        </authorList>
    </citation>
    <scope>NUCLEOTIDE SEQUENCE [LARGE SCALE GENOMIC DNA]</scope>
    <source>
        <strain evidence="1">0250</strain>
    </source>
</reference>
<proteinExistence type="predicted"/>